<evidence type="ECO:0000256" key="6">
    <source>
        <dbReference type="ARBA" id="ARBA00022617"/>
    </source>
</evidence>
<evidence type="ECO:0000256" key="15">
    <source>
        <dbReference type="ARBA" id="ARBA00023098"/>
    </source>
</evidence>
<dbReference type="InterPro" id="IPR006694">
    <property type="entry name" value="Fatty_acid_hydroxylase"/>
</dbReference>
<dbReference type="InterPro" id="IPR036400">
    <property type="entry name" value="Cyt_B5-like_heme/steroid_sf"/>
</dbReference>
<keyword evidence="10 18" id="KW-0276">Fatty acid metabolism</keyword>
<dbReference type="InterPro" id="IPR018506">
    <property type="entry name" value="Cyt_B5_heme-BS"/>
</dbReference>
<protein>
    <recommendedName>
        <fullName evidence="18">Fatty acid 2-hydroxylase</fullName>
        <ecNumber evidence="18">1.-.-.-</ecNumber>
    </recommendedName>
</protein>
<keyword evidence="6 20" id="KW-0349">Heme</keyword>
<dbReference type="InterPro" id="IPR014430">
    <property type="entry name" value="Scs7"/>
</dbReference>
<evidence type="ECO:0000256" key="10">
    <source>
        <dbReference type="ARBA" id="ARBA00022832"/>
    </source>
</evidence>
<feature type="binding site" evidence="19">
    <location>
        <position position="341"/>
    </location>
    <ligand>
        <name>Zn(2+)</name>
        <dbReference type="ChEBI" id="CHEBI:29105"/>
        <label>1</label>
    </ligand>
</feature>
<evidence type="ECO:0000256" key="21">
    <source>
        <dbReference type="SAM" id="Phobius"/>
    </source>
</evidence>
<evidence type="ECO:0000256" key="2">
    <source>
        <dbReference type="ARBA" id="ARBA00004991"/>
    </source>
</evidence>
<evidence type="ECO:0000256" key="12">
    <source>
        <dbReference type="ARBA" id="ARBA00022989"/>
    </source>
</evidence>
<comment type="cofactor">
    <cofactor evidence="20">
        <name>Fe cation</name>
        <dbReference type="ChEBI" id="CHEBI:24875"/>
    </cofactor>
</comment>
<feature type="binding site" description="axial binding residue" evidence="20">
    <location>
        <position position="90"/>
    </location>
    <ligand>
        <name>heme</name>
        <dbReference type="ChEBI" id="CHEBI:30413"/>
    </ligand>
    <ligandPart>
        <name>Fe</name>
        <dbReference type="ChEBI" id="CHEBI:18248"/>
    </ligandPart>
</feature>
<feature type="binding site" evidence="19">
    <location>
        <position position="324"/>
    </location>
    <ligand>
        <name>Zn(2+)</name>
        <dbReference type="ChEBI" id="CHEBI:29105"/>
        <label>1</label>
    </ligand>
</feature>
<comment type="pathway">
    <text evidence="2">Sphingolipid metabolism.</text>
</comment>
<comment type="pathway">
    <text evidence="3">Lipid metabolism.</text>
</comment>
<dbReference type="PANTHER" id="PTHR12863:SF1">
    <property type="entry name" value="FATTY ACID 2-HYDROXYLASE"/>
    <property type="match status" value="1"/>
</dbReference>
<gene>
    <name evidence="23" type="ORF">HZH66_013510</name>
</gene>
<evidence type="ECO:0000256" key="20">
    <source>
        <dbReference type="PIRSR" id="PIRSR005149-50"/>
    </source>
</evidence>
<organism evidence="23 24">
    <name type="scientific">Vespula vulgaris</name>
    <name type="common">Yellow jacket</name>
    <name type="synonym">Wasp</name>
    <dbReference type="NCBI Taxonomy" id="7454"/>
    <lineage>
        <taxon>Eukaryota</taxon>
        <taxon>Metazoa</taxon>
        <taxon>Ecdysozoa</taxon>
        <taxon>Arthropoda</taxon>
        <taxon>Hexapoda</taxon>
        <taxon>Insecta</taxon>
        <taxon>Pterygota</taxon>
        <taxon>Neoptera</taxon>
        <taxon>Endopterygota</taxon>
        <taxon>Hymenoptera</taxon>
        <taxon>Apocrita</taxon>
        <taxon>Aculeata</taxon>
        <taxon>Vespoidea</taxon>
        <taxon>Vespidae</taxon>
        <taxon>Vespinae</taxon>
        <taxon>Vespula</taxon>
    </lineage>
</organism>
<evidence type="ECO:0000259" key="22">
    <source>
        <dbReference type="PROSITE" id="PS50255"/>
    </source>
</evidence>
<feature type="binding site" evidence="19">
    <location>
        <position position="265"/>
    </location>
    <ligand>
        <name>Zn(2+)</name>
        <dbReference type="ChEBI" id="CHEBI:29105"/>
        <label>1</label>
    </ligand>
</feature>
<evidence type="ECO:0000256" key="8">
    <source>
        <dbReference type="ARBA" id="ARBA00022723"/>
    </source>
</evidence>
<sequence length="379" mass="44345">MCVTGVLTLSNLCELKNTVNIISHDHNSVKLRNINSFQSDDDVIDDDAIAKRSQDERRRFVSDNETEKEDKFIVKYKGRIYDIRAFLNNHPGGRKTLSSYKEKNLDRVLKEYPHSDAALHLFNEYALDNKIKYDEVESLIDWNTPLLSQVGDLSDRYWQWVNLPVNRPIRLFRSDILEFLTITPWYLIPIVWIPICAYFLYTGFSLSITRQFPIFSLLEGLLAFAGGVLLWTFEEYLLHRKLFHFRPPGNSKILITLHFLLHGLHHKAPFDGQRLVFPPVAGVIIAVGIWNLYISIFPDFIANFISAGTVAGYLCYDLTHYYLHYGKPNAKTYFYDLKRYHNYHHFSHHDKGFGISSKIWDYVFNTSIRLQQLAKPIEW</sequence>
<dbReference type="GO" id="GO:0005506">
    <property type="term" value="F:iron ion binding"/>
    <property type="evidence" value="ECO:0007669"/>
    <property type="project" value="UniProtKB-UniRule"/>
</dbReference>
<keyword evidence="8 18" id="KW-0479">Metal-binding</keyword>
<feature type="binding site" evidence="19">
    <location>
        <position position="244"/>
    </location>
    <ligand>
        <name>Zn(2+)</name>
        <dbReference type="ChEBI" id="CHEBI:29105"/>
        <label>1</label>
    </ligand>
</feature>
<comment type="caution">
    <text evidence="23">The sequence shown here is derived from an EMBL/GenBank/DDBJ whole genome shotgun (WGS) entry which is preliminary data.</text>
</comment>
<keyword evidence="17 18" id="KW-0275">Fatty acid biosynthesis</keyword>
<dbReference type="SUPFAM" id="SSF55856">
    <property type="entry name" value="Cytochrome b5-like heme/steroid binding domain"/>
    <property type="match status" value="1"/>
</dbReference>
<comment type="function">
    <text evidence="18">Catalyzes stereospecific hydroxylation of free fatty acids at the C-2 position to produce (R)-2-hydroxy fatty acids, which are building blocks of sphingolipids and glycosphingolipids common in neural tissue and epidermis. Plays an essential role in the synthesis of galactosphingolipids of the myelin sheath. Responsible for the synthesis of sphingolipids and glycosphingolipids involved in the formation of epidermal lamellar bodies critical for skin permeability barrier. Participates in the synthesis of glycosphingolipids and a fraction of type II wax diesters in sebaceous gland, specifically regulating hair follicle homeostasis. Involved in the synthesis of sphingolipids of plasma membrane rafts, controlling lipid raft mobility and trafficking of raft-associated proteins.</text>
</comment>
<dbReference type="InterPro" id="IPR001199">
    <property type="entry name" value="Cyt_B5-like_heme/steroid-bd"/>
</dbReference>
<comment type="subcellular location">
    <subcellularLocation>
        <location evidence="1">Endoplasmic reticulum membrane</location>
        <topology evidence="1">Multi-pass membrane protein</topology>
    </subcellularLocation>
</comment>
<feature type="binding site" evidence="19">
    <location>
        <position position="266"/>
    </location>
    <ligand>
        <name>Zn(2+)</name>
        <dbReference type="ChEBI" id="CHEBI:29105"/>
        <label>1</label>
    </ligand>
</feature>
<dbReference type="PROSITE" id="PS50255">
    <property type="entry name" value="CYTOCHROME_B5_2"/>
    <property type="match status" value="1"/>
</dbReference>
<keyword evidence="12 21" id="KW-1133">Transmembrane helix</keyword>
<comment type="cofactor">
    <cofactor evidence="18 19">
        <name>Zn(2+)</name>
        <dbReference type="ChEBI" id="CHEBI:29105"/>
    </cofactor>
    <text evidence="18 19">Binds 2 Zn(2+) ions per subunit that likely form a catalytic dimetal center.</text>
</comment>
<feature type="binding site" evidence="19">
    <location>
        <position position="344"/>
    </location>
    <ligand>
        <name>Zn(2+)</name>
        <dbReference type="ChEBI" id="CHEBI:29105"/>
        <label>1</label>
    </ligand>
</feature>
<dbReference type="Gene3D" id="3.10.120.10">
    <property type="entry name" value="Cytochrome b5-like heme/steroid binding domain"/>
    <property type="match status" value="1"/>
</dbReference>
<evidence type="ECO:0000313" key="24">
    <source>
        <dbReference type="Proteomes" id="UP000614350"/>
    </source>
</evidence>
<evidence type="ECO:0000256" key="5">
    <source>
        <dbReference type="ARBA" id="ARBA00022516"/>
    </source>
</evidence>
<dbReference type="EMBL" id="JACSEA010000019">
    <property type="protein sequence ID" value="KAF7382078.1"/>
    <property type="molecule type" value="Genomic_DNA"/>
</dbReference>
<feature type="transmembrane region" description="Helical" evidence="21">
    <location>
        <begin position="212"/>
        <end position="233"/>
    </location>
</feature>
<feature type="binding site" evidence="19">
    <location>
        <position position="239"/>
    </location>
    <ligand>
        <name>Zn(2+)</name>
        <dbReference type="ChEBI" id="CHEBI:29105"/>
        <label>1</label>
    </ligand>
</feature>
<keyword evidence="24" id="KW-1185">Reference proteome</keyword>
<evidence type="ECO:0000256" key="11">
    <source>
        <dbReference type="ARBA" id="ARBA00022833"/>
    </source>
</evidence>
<evidence type="ECO:0000256" key="1">
    <source>
        <dbReference type="ARBA" id="ARBA00004477"/>
    </source>
</evidence>
<evidence type="ECO:0000256" key="13">
    <source>
        <dbReference type="ARBA" id="ARBA00023002"/>
    </source>
</evidence>
<dbReference type="AlphaFoldDB" id="A0A834J542"/>
<dbReference type="EC" id="1.-.-.-" evidence="18"/>
<name>A0A834J542_VESVU</name>
<accession>A0A834J542</accession>
<evidence type="ECO:0000313" key="23">
    <source>
        <dbReference type="EMBL" id="KAF7382078.1"/>
    </source>
</evidence>
<evidence type="ECO:0000256" key="14">
    <source>
        <dbReference type="ARBA" id="ARBA00023004"/>
    </source>
</evidence>
<feature type="binding site" evidence="19">
    <location>
        <position position="262"/>
    </location>
    <ligand>
        <name>Zn(2+)</name>
        <dbReference type="ChEBI" id="CHEBI:29105"/>
        <label>1</label>
    </ligand>
</feature>
<evidence type="ECO:0000256" key="16">
    <source>
        <dbReference type="ARBA" id="ARBA00023136"/>
    </source>
</evidence>
<evidence type="ECO:0000256" key="4">
    <source>
        <dbReference type="ARBA" id="ARBA00005747"/>
    </source>
</evidence>
<dbReference type="PROSITE" id="PS00191">
    <property type="entry name" value="CYTOCHROME_B5_1"/>
    <property type="match status" value="1"/>
</dbReference>
<reference evidence="23" key="1">
    <citation type="journal article" date="2020" name="G3 (Bethesda)">
        <title>High-Quality Assemblies for Three Invasive Social Wasps from the &lt;i&gt;Vespula&lt;/i&gt; Genus.</title>
        <authorList>
            <person name="Harrop T.W.R."/>
            <person name="Guhlin J."/>
            <person name="McLaughlin G.M."/>
            <person name="Permina E."/>
            <person name="Stockwell P."/>
            <person name="Gilligan J."/>
            <person name="Le Lec M.F."/>
            <person name="Gruber M.A.M."/>
            <person name="Quinn O."/>
            <person name="Lovegrove M."/>
            <person name="Duncan E.J."/>
            <person name="Remnant E.J."/>
            <person name="Van Eeckhoven J."/>
            <person name="Graham B."/>
            <person name="Knapp R.A."/>
            <person name="Langford K.W."/>
            <person name="Kronenberg Z."/>
            <person name="Press M.O."/>
            <person name="Eacker S.M."/>
            <person name="Wilson-Rankin E.E."/>
            <person name="Purcell J."/>
            <person name="Lester P.J."/>
            <person name="Dearden P.K."/>
        </authorList>
    </citation>
    <scope>NUCLEOTIDE SEQUENCE</scope>
    <source>
        <strain evidence="23">Marl-1</strain>
    </source>
</reference>
<feature type="transmembrane region" description="Helical" evidence="21">
    <location>
        <begin position="176"/>
        <end position="200"/>
    </location>
</feature>
<evidence type="ECO:0000256" key="17">
    <source>
        <dbReference type="ARBA" id="ARBA00023160"/>
    </source>
</evidence>
<feature type="transmembrane region" description="Helical" evidence="21">
    <location>
        <begin position="300"/>
        <end position="323"/>
    </location>
</feature>
<dbReference type="GO" id="GO:0020037">
    <property type="term" value="F:heme binding"/>
    <property type="evidence" value="ECO:0007669"/>
    <property type="project" value="InterPro"/>
</dbReference>
<keyword evidence="13 18" id="KW-0560">Oxidoreductase</keyword>
<evidence type="ECO:0000256" key="7">
    <source>
        <dbReference type="ARBA" id="ARBA00022692"/>
    </source>
</evidence>
<keyword evidence="11 19" id="KW-0862">Zinc</keyword>
<comment type="similarity">
    <text evidence="4 18">Belongs to the sterol desaturase family. SCS7 subfamily.</text>
</comment>
<dbReference type="PANTHER" id="PTHR12863">
    <property type="entry name" value="FATTY ACID HYDROXYLASE"/>
    <property type="match status" value="1"/>
</dbReference>
<feature type="binding site" evidence="19">
    <location>
        <position position="320"/>
    </location>
    <ligand>
        <name>Zn(2+)</name>
        <dbReference type="ChEBI" id="CHEBI:29105"/>
        <label>1</label>
    </ligand>
</feature>
<feature type="transmembrane region" description="Helical" evidence="21">
    <location>
        <begin position="275"/>
        <end position="294"/>
    </location>
</feature>
<dbReference type="GO" id="GO:0005789">
    <property type="term" value="C:endoplasmic reticulum membrane"/>
    <property type="evidence" value="ECO:0007669"/>
    <property type="project" value="UniProtKB-SubCell"/>
</dbReference>
<evidence type="ECO:0000256" key="19">
    <source>
        <dbReference type="PIRSR" id="PIRSR005149-1"/>
    </source>
</evidence>
<keyword evidence="16 18" id="KW-0472">Membrane</keyword>
<keyword evidence="5 18" id="KW-0444">Lipid biosynthesis</keyword>
<dbReference type="GO" id="GO:0080132">
    <property type="term" value="F:fatty acid 2-hydroxylase activity"/>
    <property type="evidence" value="ECO:0007669"/>
    <property type="project" value="InterPro"/>
</dbReference>
<keyword evidence="14 18" id="KW-0408">Iron</keyword>
<evidence type="ECO:0000256" key="18">
    <source>
        <dbReference type="PIRNR" id="PIRNR005149"/>
    </source>
</evidence>
<keyword evidence="15 18" id="KW-0443">Lipid metabolism</keyword>
<keyword evidence="9 18" id="KW-0256">Endoplasmic reticulum</keyword>
<dbReference type="GO" id="GO:0006633">
    <property type="term" value="P:fatty acid biosynthetic process"/>
    <property type="evidence" value="ECO:0007669"/>
    <property type="project" value="UniProtKB-KW"/>
</dbReference>
<feature type="binding site" evidence="19">
    <location>
        <position position="345"/>
    </location>
    <ligand>
        <name>Zn(2+)</name>
        <dbReference type="ChEBI" id="CHEBI:29105"/>
        <label>2</label>
    </ligand>
</feature>
<dbReference type="Pfam" id="PF04116">
    <property type="entry name" value="FA_hydroxylase"/>
    <property type="match status" value="1"/>
</dbReference>
<dbReference type="PIRSF" id="PIRSF005149">
    <property type="entry name" value="IPC-B_HD"/>
    <property type="match status" value="1"/>
</dbReference>
<keyword evidence="7 21" id="KW-0812">Transmembrane</keyword>
<evidence type="ECO:0000256" key="3">
    <source>
        <dbReference type="ARBA" id="ARBA00005189"/>
    </source>
</evidence>
<dbReference type="Proteomes" id="UP000614350">
    <property type="component" value="Unassembled WGS sequence"/>
</dbReference>
<feature type="binding site" description="axial binding residue" evidence="20">
    <location>
        <position position="114"/>
    </location>
    <ligand>
        <name>heme</name>
        <dbReference type="ChEBI" id="CHEBI:30413"/>
    </ligand>
    <ligandPart>
        <name>Fe</name>
        <dbReference type="ChEBI" id="CHEBI:18248"/>
    </ligandPart>
</feature>
<proteinExistence type="inferred from homology"/>
<dbReference type="Pfam" id="PF00173">
    <property type="entry name" value="Cyt-b5"/>
    <property type="match status" value="1"/>
</dbReference>
<evidence type="ECO:0000256" key="9">
    <source>
        <dbReference type="ARBA" id="ARBA00022824"/>
    </source>
</evidence>
<feature type="domain" description="Cytochrome b5 heme-binding" evidence="22">
    <location>
        <begin position="41"/>
        <end position="127"/>
    </location>
</feature>